<gene>
    <name evidence="2" type="ORF">BDY21DRAFT_127472</name>
</gene>
<protein>
    <submittedName>
        <fullName evidence="2">Uncharacterized protein</fullName>
    </submittedName>
</protein>
<reference evidence="2" key="1">
    <citation type="journal article" date="2020" name="Stud. Mycol.">
        <title>101 Dothideomycetes genomes: a test case for predicting lifestyles and emergence of pathogens.</title>
        <authorList>
            <person name="Haridas S."/>
            <person name="Albert R."/>
            <person name="Binder M."/>
            <person name="Bloem J."/>
            <person name="Labutti K."/>
            <person name="Salamov A."/>
            <person name="Andreopoulos B."/>
            <person name="Baker S."/>
            <person name="Barry K."/>
            <person name="Bills G."/>
            <person name="Bluhm B."/>
            <person name="Cannon C."/>
            <person name="Castanera R."/>
            <person name="Culley D."/>
            <person name="Daum C."/>
            <person name="Ezra D."/>
            <person name="Gonzalez J."/>
            <person name="Henrissat B."/>
            <person name="Kuo A."/>
            <person name="Liang C."/>
            <person name="Lipzen A."/>
            <person name="Lutzoni F."/>
            <person name="Magnuson J."/>
            <person name="Mondo S."/>
            <person name="Nolan M."/>
            <person name="Ohm R."/>
            <person name="Pangilinan J."/>
            <person name="Park H.-J."/>
            <person name="Ramirez L."/>
            <person name="Alfaro M."/>
            <person name="Sun H."/>
            <person name="Tritt A."/>
            <person name="Yoshinaga Y."/>
            <person name="Zwiers L.-H."/>
            <person name="Turgeon B."/>
            <person name="Goodwin S."/>
            <person name="Spatafora J."/>
            <person name="Crous P."/>
            <person name="Grigoriev I."/>
        </authorList>
    </citation>
    <scope>NUCLEOTIDE SEQUENCE</scope>
    <source>
        <strain evidence="2">ATCC 16933</strain>
    </source>
</reference>
<evidence type="ECO:0000313" key="2">
    <source>
        <dbReference type="EMBL" id="KAF2453518.1"/>
    </source>
</evidence>
<accession>A0A6A6NPA9</accession>
<organism evidence="2 3">
    <name type="scientific">Lineolata rhizophorae</name>
    <dbReference type="NCBI Taxonomy" id="578093"/>
    <lineage>
        <taxon>Eukaryota</taxon>
        <taxon>Fungi</taxon>
        <taxon>Dikarya</taxon>
        <taxon>Ascomycota</taxon>
        <taxon>Pezizomycotina</taxon>
        <taxon>Dothideomycetes</taxon>
        <taxon>Dothideomycetes incertae sedis</taxon>
        <taxon>Lineolatales</taxon>
        <taxon>Lineolataceae</taxon>
        <taxon>Lineolata</taxon>
    </lineage>
</organism>
<proteinExistence type="predicted"/>
<feature type="region of interest" description="Disordered" evidence="1">
    <location>
        <begin position="41"/>
        <end position="100"/>
    </location>
</feature>
<evidence type="ECO:0000313" key="3">
    <source>
        <dbReference type="Proteomes" id="UP000799766"/>
    </source>
</evidence>
<sequence length="145" mass="15744">MFGSESDRVARGLPQPAACPHWTAPDVWACTAARQHGRLHLPSPAARAIHPEGSGSEVQSSPARPGAGGRQSRRCPVARLPFASRSKAHPLGSRRPDLGVRQRRLRRKRCFFGWAFRSCQHVNLSVPRRAPGLLNPSGPLLHGAS</sequence>
<keyword evidence="3" id="KW-1185">Reference proteome</keyword>
<name>A0A6A6NPA9_9PEZI</name>
<dbReference type="EMBL" id="MU001697">
    <property type="protein sequence ID" value="KAF2453518.1"/>
    <property type="molecule type" value="Genomic_DNA"/>
</dbReference>
<dbReference type="AlphaFoldDB" id="A0A6A6NPA9"/>
<dbReference type="Proteomes" id="UP000799766">
    <property type="component" value="Unassembled WGS sequence"/>
</dbReference>
<evidence type="ECO:0000256" key="1">
    <source>
        <dbReference type="SAM" id="MobiDB-lite"/>
    </source>
</evidence>